<accession>T1KE48</accession>
<comment type="cofactor">
    <cofactor evidence="1">
        <name>Ca(2+)</name>
        <dbReference type="ChEBI" id="CHEBI:29108"/>
    </cofactor>
</comment>
<evidence type="ECO:0000256" key="12">
    <source>
        <dbReference type="ARBA" id="ARBA00022963"/>
    </source>
</evidence>
<dbReference type="GO" id="GO:0019369">
    <property type="term" value="P:arachidonate metabolic process"/>
    <property type="evidence" value="ECO:0007669"/>
    <property type="project" value="TreeGrafter"/>
</dbReference>
<comment type="catalytic activity">
    <reaction evidence="23">
        <text>1,2-di-(9Z-octadecenoyl)-sn-glycerol + H2O = 2-(9Z-octadecenoyl)-glycerol + (9Z)-octadecenoate + H(+)</text>
        <dbReference type="Rhea" id="RHEA:38511"/>
        <dbReference type="ChEBI" id="CHEBI:15377"/>
        <dbReference type="ChEBI" id="CHEBI:15378"/>
        <dbReference type="ChEBI" id="CHEBI:30823"/>
        <dbReference type="ChEBI" id="CHEBI:52333"/>
        <dbReference type="ChEBI" id="CHEBI:73990"/>
    </reaction>
    <physiologicalReaction direction="left-to-right" evidence="23">
        <dbReference type="Rhea" id="RHEA:38512"/>
    </physiologicalReaction>
</comment>
<dbReference type="EnsemblMetazoa" id="tetur09g05290.1">
    <property type="protein sequence ID" value="tetur09g05290.1"/>
    <property type="gene ID" value="tetur09g05290"/>
</dbReference>
<evidence type="ECO:0000256" key="14">
    <source>
        <dbReference type="ARBA" id="ARBA00023018"/>
    </source>
</evidence>
<dbReference type="GO" id="GO:0098921">
    <property type="term" value="P:retrograde trans-synaptic signaling by endocannabinoid"/>
    <property type="evidence" value="ECO:0007669"/>
    <property type="project" value="UniProtKB-ARBA"/>
</dbReference>
<keyword evidence="18" id="KW-0628">Postsynaptic cell membrane</keyword>
<dbReference type="STRING" id="32264.T1KE48"/>
<evidence type="ECO:0000256" key="6">
    <source>
        <dbReference type="ARBA" id="ARBA00022553"/>
    </source>
</evidence>
<sequence length="1146" mass="127828">MPGIIVFKRRWSIGSDDLIVPATVLFIVHTVWLIVLSLILVSGEKKEWRLQCMIDLHEHIVGYAIILIGCLIVELFIAWVSLRGTILETEPRSSMQYLLYVRLGILAVEIFWLIMGIFWIRKHYDTCTPGFPRDAILVIIVCNFCIIASVFVTIWCTFDTAGRSWVKMQRYQNSLKDGQSKYRYKRSGNSHRNWRHRKAMRQYQDSWNRRCELLFCCLGKSDRRQNSFAEIAKLLSEFFRDLDVVPSDVIAGLILTRRQQKNQSSIVVRESANKTYQFLSGLPITPETRFLDVTHYAVVQDIKTLIHYSHYAIAVYGWPIYLMENKAIGCFQLCPYLRYAFNNRKSSTSSATPQPSTPPIPVEPIIMGDNCCGCNYAALQRICQTHNLEIIYATYHVEIAEPPFFVALDYDRRTIVIAIRGTLSLQDVMTDLNAEGDLLPTNPSRDNWLGHKGMVEAAVYIKKKLTDERILEQALTHNPLKGTHNFSLVLVGHSLGAGTAAILAILLKEIYPDLVCYAFSPPGGLLSLPAVEYTKHFITSVVLGKDVVPRLGLHQMESLRFDLINAIKQSKDPKWKTIGLSFCCCTIDPETDSLNSKESDIEFGSKQESLKLDTLSITAGEKELSAHPDDSSIALTVHQPLYPPGKIIHIVRNHPKKKEASKNKSWRNIVGKKEAVYQALWVDNTEYDQIIISPVMIQDHMPDKVLEALERLLINTGPPKPIRHVMTNNVDLISRPLLTYPSGTITPDSLDRTPSHRLVLETSFTDLQPVGLDLEDPKLIPAYSCSTVGSSRFTSRPTLLTALRKSRKIDLIRDDWIGMAPLASPEGLSESSSISSRSAFIKGANGGVGGTDERINLNVNSLSNYSALERIDRASFYSAKPSASSDGQSNSTNGEKEVKKTKEDERKEESKGSLVSSSGPSNVSSDCQQITSHTTPSTSPIYIPSPTGSGLDLDPNALFDSLIAKYDDQRRQNKAEDSVDPSTNGLGDHEAFSSGASVKSTDTVALNDLNHSEGDVIRGEESDIEGCCLSRASLLSGIRETRVNIGDNETCFSPSTNYCHSLSSMDDSQSSNETLPPLRRSHEEINLNCLEDDVPVFRQEIRTHSATASLKSSETDLSPKSRLLFQKLRAIESPADELPACDAFQV</sequence>
<name>T1KE48_TETUR</name>
<reference evidence="36" key="2">
    <citation type="submission" date="2015-06" db="UniProtKB">
        <authorList>
            <consortium name="EnsemblMetazoa"/>
        </authorList>
    </citation>
    <scope>IDENTIFICATION</scope>
</reference>
<evidence type="ECO:0000256" key="8">
    <source>
        <dbReference type="ARBA" id="ARBA00022723"/>
    </source>
</evidence>
<evidence type="ECO:0000256" key="7">
    <source>
        <dbReference type="ARBA" id="ARBA00022692"/>
    </source>
</evidence>
<keyword evidence="15" id="KW-0443">Lipid metabolism</keyword>
<dbReference type="HOGENOM" id="CLU_277115_0_0_1"/>
<feature type="transmembrane region" description="Helical" evidence="34">
    <location>
        <begin position="135"/>
        <end position="158"/>
    </location>
</feature>
<evidence type="ECO:0000256" key="24">
    <source>
        <dbReference type="ARBA" id="ARBA00050486"/>
    </source>
</evidence>
<evidence type="ECO:0000256" key="16">
    <source>
        <dbReference type="ARBA" id="ARBA00023136"/>
    </source>
</evidence>
<dbReference type="Proteomes" id="UP000015104">
    <property type="component" value="Unassembled WGS sequence"/>
</dbReference>
<dbReference type="PANTHER" id="PTHR45792:SF8">
    <property type="entry name" value="DIACYLGLYCEROL LIPASE-ALPHA"/>
    <property type="match status" value="1"/>
</dbReference>
<feature type="region of interest" description="Disordered" evidence="33">
    <location>
        <begin position="969"/>
        <end position="997"/>
    </location>
</feature>
<keyword evidence="6" id="KW-0597">Phosphoprotein</keyword>
<keyword evidence="10" id="KW-0378">Hydrolase</keyword>
<evidence type="ECO:0000256" key="9">
    <source>
        <dbReference type="ARBA" id="ARBA00022753"/>
    </source>
</evidence>
<evidence type="ECO:0000259" key="35">
    <source>
        <dbReference type="Pfam" id="PF01764"/>
    </source>
</evidence>
<keyword evidence="14" id="KW-0770">Synapse</keyword>
<comment type="catalytic activity">
    <reaction evidence="24">
        <text>1-(9Z-octadecenoyl)-2-octadecanoyl-sn-glycerol + H2O = 2-octadecanoylglycerol + (9Z)-octadecenoate + H(+)</text>
        <dbReference type="Rhea" id="RHEA:38519"/>
        <dbReference type="ChEBI" id="CHEBI:15377"/>
        <dbReference type="ChEBI" id="CHEBI:15378"/>
        <dbReference type="ChEBI" id="CHEBI:30823"/>
        <dbReference type="ChEBI" id="CHEBI:75448"/>
        <dbReference type="ChEBI" id="CHEBI:75456"/>
    </reaction>
    <physiologicalReaction direction="left-to-right" evidence="24">
        <dbReference type="Rhea" id="RHEA:38520"/>
    </physiologicalReaction>
</comment>
<dbReference type="Pfam" id="PF01764">
    <property type="entry name" value="Lipase_3"/>
    <property type="match status" value="1"/>
</dbReference>
<evidence type="ECO:0000313" key="37">
    <source>
        <dbReference type="Proteomes" id="UP000015104"/>
    </source>
</evidence>
<keyword evidence="12" id="KW-0442">Lipid degradation</keyword>
<evidence type="ECO:0000256" key="23">
    <source>
        <dbReference type="ARBA" id="ARBA00048382"/>
    </source>
</evidence>
<evidence type="ECO:0000256" key="20">
    <source>
        <dbReference type="ARBA" id="ARBA00024531"/>
    </source>
</evidence>
<dbReference type="EMBL" id="CAEY01002033">
    <property type="status" value="NOT_ANNOTATED_CDS"/>
    <property type="molecule type" value="Genomic_DNA"/>
</dbReference>
<feature type="compositionally biased region" description="Low complexity" evidence="33">
    <location>
        <begin position="912"/>
        <end position="949"/>
    </location>
</feature>
<evidence type="ECO:0000256" key="31">
    <source>
        <dbReference type="ARBA" id="ARBA00081678"/>
    </source>
</evidence>
<dbReference type="GO" id="GO:0032591">
    <property type="term" value="C:dendritic spine membrane"/>
    <property type="evidence" value="ECO:0007669"/>
    <property type="project" value="UniProtKB-SubCell"/>
</dbReference>
<keyword evidence="11" id="KW-0106">Calcium</keyword>
<evidence type="ECO:0000256" key="10">
    <source>
        <dbReference type="ARBA" id="ARBA00022801"/>
    </source>
</evidence>
<keyword evidence="17" id="KW-0325">Glycoprotein</keyword>
<evidence type="ECO:0000256" key="11">
    <source>
        <dbReference type="ARBA" id="ARBA00022837"/>
    </source>
</evidence>
<feature type="transmembrane region" description="Helical" evidence="34">
    <location>
        <begin position="60"/>
        <end position="79"/>
    </location>
</feature>
<comment type="subunit">
    <text evidence="29">Interacts (via C-terminal) with CAMK2A; leading to the phosphorylation and inhibition of DAGLA enzymatic activity. Interacts (via PPXXF motif) with HOMER1 and HOMER2; this interaction is required for DAGLA membrane localization.</text>
</comment>
<comment type="catalytic activity">
    <reaction evidence="25">
        <text>1-(9Z-octadecenoyl)-2-(9Z,12Z-octadecadienoyl)-sn-glycerol + H2O = 2-(9Z,12Z-octadecadienoyl)-glycerol + (9Z)-octadecenoate + H(+)</text>
        <dbReference type="Rhea" id="RHEA:38523"/>
        <dbReference type="ChEBI" id="CHEBI:15377"/>
        <dbReference type="ChEBI" id="CHEBI:15378"/>
        <dbReference type="ChEBI" id="CHEBI:30823"/>
        <dbReference type="ChEBI" id="CHEBI:75450"/>
        <dbReference type="ChEBI" id="CHEBI:75457"/>
    </reaction>
    <physiologicalReaction direction="left-to-right" evidence="25">
        <dbReference type="Rhea" id="RHEA:38524"/>
    </physiologicalReaction>
</comment>
<evidence type="ECO:0000256" key="27">
    <source>
        <dbReference type="ARBA" id="ARBA00052106"/>
    </source>
</evidence>
<evidence type="ECO:0000256" key="34">
    <source>
        <dbReference type="SAM" id="Phobius"/>
    </source>
</evidence>
<dbReference type="Gene3D" id="3.40.50.1820">
    <property type="entry name" value="alpha/beta hydrolase"/>
    <property type="match status" value="1"/>
</dbReference>
<dbReference type="eggNOG" id="KOG2088">
    <property type="taxonomic scope" value="Eukaryota"/>
</dbReference>
<evidence type="ECO:0000256" key="22">
    <source>
        <dbReference type="ARBA" id="ARBA00037872"/>
    </source>
</evidence>
<evidence type="ECO:0000256" key="13">
    <source>
        <dbReference type="ARBA" id="ARBA00022989"/>
    </source>
</evidence>
<comment type="similarity">
    <text evidence="4">Belongs to the AB hydrolase superfamily. Lipase family.</text>
</comment>
<keyword evidence="16 34" id="KW-0472">Membrane</keyword>
<protein>
    <recommendedName>
        <fullName evidence="30">Diacylglycerol lipase-alpha</fullName>
        <ecNumber evidence="21">3.1.1.116</ecNumber>
    </recommendedName>
    <alternativeName>
        <fullName evidence="32">Neural stem cell-derived dendrite regulator</fullName>
    </alternativeName>
    <alternativeName>
        <fullName evidence="31">Sn1-specific diacylglycerol lipase alpha</fullName>
    </alternativeName>
</protein>
<dbReference type="SUPFAM" id="SSF53474">
    <property type="entry name" value="alpha/beta-Hydrolases"/>
    <property type="match status" value="1"/>
</dbReference>
<dbReference type="GO" id="GO:0031901">
    <property type="term" value="C:early endosome membrane"/>
    <property type="evidence" value="ECO:0007669"/>
    <property type="project" value="UniProtKB-SubCell"/>
</dbReference>
<feature type="transmembrane region" description="Helical" evidence="34">
    <location>
        <begin position="18"/>
        <end position="40"/>
    </location>
</feature>
<dbReference type="InterPro" id="IPR002921">
    <property type="entry name" value="Fungal_lipase-type"/>
</dbReference>
<dbReference type="AlphaFoldDB" id="T1KE48"/>
<evidence type="ECO:0000256" key="30">
    <source>
        <dbReference type="ARBA" id="ARBA00071957"/>
    </source>
</evidence>
<feature type="transmembrane region" description="Helical" evidence="34">
    <location>
        <begin position="99"/>
        <end position="120"/>
    </location>
</feature>
<feature type="compositionally biased region" description="Basic and acidic residues" evidence="33">
    <location>
        <begin position="894"/>
        <end position="911"/>
    </location>
</feature>
<dbReference type="FunFam" id="3.40.50.1820:FF:000015">
    <property type="entry name" value="Sn1-specific diacylglycerol lipase alpha"/>
    <property type="match status" value="1"/>
</dbReference>
<feature type="domain" description="Fungal lipase-type" evidence="35">
    <location>
        <begin position="416"/>
        <end position="552"/>
    </location>
</feature>
<dbReference type="InterPro" id="IPR029058">
    <property type="entry name" value="AB_hydrolase_fold"/>
</dbReference>
<evidence type="ECO:0000256" key="25">
    <source>
        <dbReference type="ARBA" id="ARBA00050709"/>
    </source>
</evidence>
<evidence type="ECO:0000256" key="15">
    <source>
        <dbReference type="ARBA" id="ARBA00023098"/>
    </source>
</evidence>
<keyword evidence="9" id="KW-0967">Endosome</keyword>
<evidence type="ECO:0000256" key="32">
    <source>
        <dbReference type="ARBA" id="ARBA00082132"/>
    </source>
</evidence>
<keyword evidence="7 34" id="KW-0812">Transmembrane</keyword>
<dbReference type="GO" id="GO:0046872">
    <property type="term" value="F:metal ion binding"/>
    <property type="evidence" value="ECO:0007669"/>
    <property type="project" value="UniProtKB-KW"/>
</dbReference>
<comment type="catalytic activity">
    <reaction evidence="28">
        <text>1-(9Z-octadecenoyl)-2-O-(5Z,8Z,11Z,14Z-eicosatetraenyl)-sn-glycerol + H2O = 2-O-(5Z,8Z,11Z,14Z)-eicosatetraenylglycerol + (9Z)-octadecenoate + H(+)</text>
        <dbReference type="Rhea" id="RHEA:38527"/>
        <dbReference type="ChEBI" id="CHEBI:15377"/>
        <dbReference type="ChEBI" id="CHEBI:15378"/>
        <dbReference type="ChEBI" id="CHEBI:30823"/>
        <dbReference type="ChEBI" id="CHEBI:75913"/>
        <dbReference type="ChEBI" id="CHEBI:75914"/>
    </reaction>
    <physiologicalReaction direction="left-to-right" evidence="28">
        <dbReference type="Rhea" id="RHEA:38528"/>
    </physiologicalReaction>
</comment>
<evidence type="ECO:0000256" key="21">
    <source>
        <dbReference type="ARBA" id="ARBA00026104"/>
    </source>
</evidence>
<dbReference type="EC" id="3.1.1.116" evidence="21"/>
<dbReference type="GO" id="GO:0004465">
    <property type="term" value="F:lipoprotein lipase activity"/>
    <property type="evidence" value="ECO:0007669"/>
    <property type="project" value="TreeGrafter"/>
</dbReference>
<dbReference type="CDD" id="cd00519">
    <property type="entry name" value="Lipase_3"/>
    <property type="match status" value="1"/>
</dbReference>
<keyword evidence="19" id="KW-0966">Cell projection</keyword>
<feature type="region of interest" description="Disordered" evidence="33">
    <location>
        <begin position="878"/>
        <end position="949"/>
    </location>
</feature>
<dbReference type="PANTHER" id="PTHR45792">
    <property type="entry name" value="DIACYLGLYCEROL LIPASE HOMOLOG-RELATED"/>
    <property type="match status" value="1"/>
</dbReference>
<evidence type="ECO:0000256" key="28">
    <source>
        <dbReference type="ARBA" id="ARBA00052463"/>
    </source>
</evidence>
<evidence type="ECO:0000256" key="2">
    <source>
        <dbReference type="ARBA" id="ARBA00004332"/>
    </source>
</evidence>
<keyword evidence="8" id="KW-0479">Metal-binding</keyword>
<dbReference type="InterPro" id="IPR052214">
    <property type="entry name" value="DAG_Lipase-Related"/>
</dbReference>
<proteinExistence type="inferred from homology"/>
<evidence type="ECO:0000256" key="26">
    <source>
        <dbReference type="ARBA" id="ARBA00050861"/>
    </source>
</evidence>
<comment type="catalytic activity">
    <reaction evidence="20">
        <text>a 1,2-diacyl-sn-glycerol + H2O = a 2-acylglycerol + a fatty acid + H(+)</text>
        <dbReference type="Rhea" id="RHEA:33275"/>
        <dbReference type="ChEBI" id="CHEBI:15377"/>
        <dbReference type="ChEBI" id="CHEBI:15378"/>
        <dbReference type="ChEBI" id="CHEBI:17389"/>
        <dbReference type="ChEBI" id="CHEBI:17815"/>
        <dbReference type="ChEBI" id="CHEBI:28868"/>
        <dbReference type="EC" id="3.1.1.116"/>
    </reaction>
    <physiologicalReaction direction="left-to-right" evidence="20">
        <dbReference type="Rhea" id="RHEA:33276"/>
    </physiologicalReaction>
</comment>
<evidence type="ECO:0000256" key="1">
    <source>
        <dbReference type="ARBA" id="ARBA00001913"/>
    </source>
</evidence>
<evidence type="ECO:0000256" key="3">
    <source>
        <dbReference type="ARBA" id="ARBA00004520"/>
    </source>
</evidence>
<comment type="catalytic activity">
    <reaction evidence="26">
        <text>1-(9Z-octadecenoyl)-2-(5Z,8Z,11Z,14Z-eicosatetraenoyl)-sn-glycerol + H2O = 2-(5Z,8Z,11Z,14Z-eicosatetraenoyl)-glycerol + (9Z)-octadecenoate + H(+)</text>
        <dbReference type="Rhea" id="RHEA:38515"/>
        <dbReference type="ChEBI" id="CHEBI:15377"/>
        <dbReference type="ChEBI" id="CHEBI:15378"/>
        <dbReference type="ChEBI" id="CHEBI:30823"/>
        <dbReference type="ChEBI" id="CHEBI:52392"/>
        <dbReference type="ChEBI" id="CHEBI:75449"/>
    </reaction>
    <physiologicalReaction direction="left-to-right" evidence="26">
        <dbReference type="Rhea" id="RHEA:38516"/>
    </physiologicalReaction>
</comment>
<evidence type="ECO:0000256" key="18">
    <source>
        <dbReference type="ARBA" id="ARBA00023257"/>
    </source>
</evidence>
<evidence type="ECO:0000256" key="29">
    <source>
        <dbReference type="ARBA" id="ARBA00063298"/>
    </source>
</evidence>
<reference evidence="37" key="1">
    <citation type="submission" date="2011-08" db="EMBL/GenBank/DDBJ databases">
        <authorList>
            <person name="Rombauts S."/>
        </authorList>
    </citation>
    <scope>NUCLEOTIDE SEQUENCE</scope>
    <source>
        <strain evidence="37">London</strain>
    </source>
</reference>
<comment type="catalytic activity">
    <reaction evidence="27">
        <text>1-octadecanoyl-2-(5Z,8Z,11Z,14Z-eicosatetraenoyl)-sn-glycerol + H2O = 2-(5Z,8Z,11Z,14Z-eicosatetraenoyl)-glycerol + octadecanoate + H(+)</text>
        <dbReference type="Rhea" id="RHEA:38507"/>
        <dbReference type="ChEBI" id="CHEBI:15377"/>
        <dbReference type="ChEBI" id="CHEBI:15378"/>
        <dbReference type="ChEBI" id="CHEBI:25629"/>
        <dbReference type="ChEBI" id="CHEBI:52392"/>
        <dbReference type="ChEBI" id="CHEBI:75728"/>
    </reaction>
    <physiologicalReaction direction="left-to-right" evidence="27">
        <dbReference type="Rhea" id="RHEA:38508"/>
    </physiologicalReaction>
</comment>
<dbReference type="GO" id="GO:0046340">
    <property type="term" value="P:diacylglycerol catabolic process"/>
    <property type="evidence" value="ECO:0007669"/>
    <property type="project" value="TreeGrafter"/>
</dbReference>
<organism evidence="36 37">
    <name type="scientific">Tetranychus urticae</name>
    <name type="common">Two-spotted spider mite</name>
    <dbReference type="NCBI Taxonomy" id="32264"/>
    <lineage>
        <taxon>Eukaryota</taxon>
        <taxon>Metazoa</taxon>
        <taxon>Ecdysozoa</taxon>
        <taxon>Arthropoda</taxon>
        <taxon>Chelicerata</taxon>
        <taxon>Arachnida</taxon>
        <taxon>Acari</taxon>
        <taxon>Acariformes</taxon>
        <taxon>Trombidiformes</taxon>
        <taxon>Prostigmata</taxon>
        <taxon>Eleutherengona</taxon>
        <taxon>Raphignathae</taxon>
        <taxon>Tetranychoidea</taxon>
        <taxon>Tetranychidae</taxon>
        <taxon>Tetranychus</taxon>
    </lineage>
</organism>
<comment type="subcellular location">
    <subcellularLocation>
        <location evidence="2">Cell projection</location>
        <location evidence="2">Dendritic spine membrane</location>
        <topology evidence="2">Multi-pass membrane protein</topology>
    </subcellularLocation>
    <subcellularLocation>
        <location evidence="3">Early endosome membrane</location>
        <topology evidence="3">Multi-pass membrane protein</topology>
    </subcellularLocation>
    <subcellularLocation>
        <location evidence="22">Postsynaptic density membrane</location>
        <topology evidence="22">Multi-pass membrane protein</topology>
    </subcellularLocation>
</comment>
<evidence type="ECO:0000313" key="36">
    <source>
        <dbReference type="EnsemblMetazoa" id="tetur09g05290.1"/>
    </source>
</evidence>
<dbReference type="GO" id="GO:0047372">
    <property type="term" value="F:monoacylglycerol lipase activity"/>
    <property type="evidence" value="ECO:0007669"/>
    <property type="project" value="UniProtKB-ARBA"/>
</dbReference>
<keyword evidence="37" id="KW-1185">Reference proteome</keyword>
<evidence type="ECO:0000256" key="4">
    <source>
        <dbReference type="ARBA" id="ARBA00010701"/>
    </source>
</evidence>
<evidence type="ECO:0000256" key="19">
    <source>
        <dbReference type="ARBA" id="ARBA00023273"/>
    </source>
</evidence>
<dbReference type="GO" id="GO:0098839">
    <property type="term" value="C:postsynaptic density membrane"/>
    <property type="evidence" value="ECO:0007669"/>
    <property type="project" value="UniProtKB-SubCell"/>
</dbReference>
<feature type="compositionally biased region" description="Polar residues" evidence="33">
    <location>
        <begin position="881"/>
        <end position="893"/>
    </location>
</feature>
<keyword evidence="5" id="KW-1003">Cell membrane</keyword>
<evidence type="ECO:0000256" key="17">
    <source>
        <dbReference type="ARBA" id="ARBA00023180"/>
    </source>
</evidence>
<evidence type="ECO:0000256" key="5">
    <source>
        <dbReference type="ARBA" id="ARBA00022475"/>
    </source>
</evidence>
<keyword evidence="13 34" id="KW-1133">Transmembrane helix</keyword>
<evidence type="ECO:0000256" key="33">
    <source>
        <dbReference type="SAM" id="MobiDB-lite"/>
    </source>
</evidence>